<proteinExistence type="predicted"/>
<dbReference type="OrthoDB" id="420169at2759"/>
<dbReference type="Gene3D" id="3.30.70.270">
    <property type="match status" value="1"/>
</dbReference>
<dbReference type="CDD" id="cd01647">
    <property type="entry name" value="RT_LTR"/>
    <property type="match status" value="1"/>
</dbReference>
<sequence>MEETTNNIDHTNNHTNNTDHTNNHSNNTDHTNNHFNNTDHTNNYPNNTAHTNRKADASGKTKWRLVIDYRKLNEVTVDDRYPIPNIDEILDKLGRCQYFTTLDLAKGFHQIEIKEEDIHKTAFTVEGGHYEFLRMPFGLKTAPATFQRLMNHVLKDYINKICLVYLDDVIIFSTSLQEHINSIKLVLIV</sequence>
<organism evidence="3 4">
    <name type="scientific">Eumeta variegata</name>
    <name type="common">Bagworm moth</name>
    <name type="synonym">Eumeta japonica</name>
    <dbReference type="NCBI Taxonomy" id="151549"/>
    <lineage>
        <taxon>Eukaryota</taxon>
        <taxon>Metazoa</taxon>
        <taxon>Ecdysozoa</taxon>
        <taxon>Arthropoda</taxon>
        <taxon>Hexapoda</taxon>
        <taxon>Insecta</taxon>
        <taxon>Pterygota</taxon>
        <taxon>Neoptera</taxon>
        <taxon>Endopterygota</taxon>
        <taxon>Lepidoptera</taxon>
        <taxon>Glossata</taxon>
        <taxon>Ditrysia</taxon>
        <taxon>Tineoidea</taxon>
        <taxon>Psychidae</taxon>
        <taxon>Oiketicinae</taxon>
        <taxon>Eumeta</taxon>
    </lineage>
</organism>
<protein>
    <submittedName>
        <fullName evidence="3">Retrovirus-related Pol polyprotein from transposon 297</fullName>
    </submittedName>
</protein>
<dbReference type="Gene3D" id="3.10.10.10">
    <property type="entry name" value="HIV Type 1 Reverse Transcriptase, subunit A, domain 1"/>
    <property type="match status" value="1"/>
</dbReference>
<dbReference type="AlphaFoldDB" id="A0A4C1T9W8"/>
<dbReference type="GO" id="GO:0071897">
    <property type="term" value="P:DNA biosynthetic process"/>
    <property type="evidence" value="ECO:0007669"/>
    <property type="project" value="UniProtKB-ARBA"/>
</dbReference>
<gene>
    <name evidence="3" type="primary">pol</name>
    <name evidence="3" type="ORF">EVAR_102526_1</name>
</gene>
<dbReference type="Proteomes" id="UP000299102">
    <property type="component" value="Unassembled WGS sequence"/>
</dbReference>
<dbReference type="Pfam" id="PF00078">
    <property type="entry name" value="RVT_1"/>
    <property type="match status" value="1"/>
</dbReference>
<dbReference type="STRING" id="151549.A0A4C1T9W8"/>
<feature type="compositionally biased region" description="Low complexity" evidence="1">
    <location>
        <begin position="1"/>
        <end position="48"/>
    </location>
</feature>
<accession>A0A4C1T9W8</accession>
<evidence type="ECO:0000313" key="3">
    <source>
        <dbReference type="EMBL" id="GBP10217.1"/>
    </source>
</evidence>
<dbReference type="InterPro" id="IPR043502">
    <property type="entry name" value="DNA/RNA_pol_sf"/>
</dbReference>
<feature type="domain" description="Reverse transcriptase" evidence="2">
    <location>
        <begin position="33"/>
        <end position="189"/>
    </location>
</feature>
<dbReference type="InterPro" id="IPR000477">
    <property type="entry name" value="RT_dom"/>
</dbReference>
<dbReference type="PROSITE" id="PS50878">
    <property type="entry name" value="RT_POL"/>
    <property type="match status" value="1"/>
</dbReference>
<evidence type="ECO:0000259" key="2">
    <source>
        <dbReference type="PROSITE" id="PS50878"/>
    </source>
</evidence>
<dbReference type="InterPro" id="IPR043128">
    <property type="entry name" value="Rev_trsase/Diguanyl_cyclase"/>
</dbReference>
<dbReference type="EMBL" id="BGZK01004661">
    <property type="protein sequence ID" value="GBP10217.1"/>
    <property type="molecule type" value="Genomic_DNA"/>
</dbReference>
<name>A0A4C1T9W8_EUMVA</name>
<evidence type="ECO:0000256" key="1">
    <source>
        <dbReference type="SAM" id="MobiDB-lite"/>
    </source>
</evidence>
<dbReference type="PANTHER" id="PTHR24559:SF435">
    <property type="entry name" value="RIBONUCLEASE H"/>
    <property type="match status" value="1"/>
</dbReference>
<keyword evidence="4" id="KW-1185">Reference proteome</keyword>
<dbReference type="SUPFAM" id="SSF56672">
    <property type="entry name" value="DNA/RNA polymerases"/>
    <property type="match status" value="1"/>
</dbReference>
<comment type="caution">
    <text evidence="3">The sequence shown here is derived from an EMBL/GenBank/DDBJ whole genome shotgun (WGS) entry which is preliminary data.</text>
</comment>
<reference evidence="3 4" key="1">
    <citation type="journal article" date="2019" name="Commun. Biol.">
        <title>The bagworm genome reveals a unique fibroin gene that provides high tensile strength.</title>
        <authorList>
            <person name="Kono N."/>
            <person name="Nakamura H."/>
            <person name="Ohtoshi R."/>
            <person name="Tomita M."/>
            <person name="Numata K."/>
            <person name="Arakawa K."/>
        </authorList>
    </citation>
    <scope>NUCLEOTIDE SEQUENCE [LARGE SCALE GENOMIC DNA]</scope>
</reference>
<dbReference type="PANTHER" id="PTHR24559">
    <property type="entry name" value="TRANSPOSON TY3-I GAG-POL POLYPROTEIN"/>
    <property type="match status" value="1"/>
</dbReference>
<feature type="region of interest" description="Disordered" evidence="1">
    <location>
        <begin position="1"/>
        <end position="57"/>
    </location>
</feature>
<evidence type="ECO:0000313" key="4">
    <source>
        <dbReference type="Proteomes" id="UP000299102"/>
    </source>
</evidence>
<dbReference type="InterPro" id="IPR053134">
    <property type="entry name" value="RNA-dir_DNA_polymerase"/>
</dbReference>